<protein>
    <submittedName>
        <fullName evidence="2">Uncharacterized protein</fullName>
    </submittedName>
</protein>
<dbReference type="AlphaFoldDB" id="A0A9D4FVV1"/>
<comment type="caution">
    <text evidence="2">The sequence shown here is derived from an EMBL/GenBank/DDBJ whole genome shotgun (WGS) entry which is preliminary data.</text>
</comment>
<reference evidence="2" key="1">
    <citation type="journal article" date="2019" name="bioRxiv">
        <title>The Genome of the Zebra Mussel, Dreissena polymorpha: A Resource for Invasive Species Research.</title>
        <authorList>
            <person name="McCartney M.A."/>
            <person name="Auch B."/>
            <person name="Kono T."/>
            <person name="Mallez S."/>
            <person name="Zhang Y."/>
            <person name="Obille A."/>
            <person name="Becker A."/>
            <person name="Abrahante J.E."/>
            <person name="Garbe J."/>
            <person name="Badalamenti J.P."/>
            <person name="Herman A."/>
            <person name="Mangelson H."/>
            <person name="Liachko I."/>
            <person name="Sullivan S."/>
            <person name="Sone E.D."/>
            <person name="Koren S."/>
            <person name="Silverstein K.A.T."/>
            <person name="Beckman K.B."/>
            <person name="Gohl D.M."/>
        </authorList>
    </citation>
    <scope>NUCLEOTIDE SEQUENCE</scope>
    <source>
        <strain evidence="2">Duluth1</strain>
        <tissue evidence="2">Whole animal</tissue>
    </source>
</reference>
<keyword evidence="1" id="KW-0472">Membrane</keyword>
<name>A0A9D4FVV1_DREPO</name>
<gene>
    <name evidence="3" type="ORF">DPMN_002158</name>
    <name evidence="2" type="ORF">DPMN_134578</name>
</gene>
<organism evidence="2 4">
    <name type="scientific">Dreissena polymorpha</name>
    <name type="common">Zebra mussel</name>
    <name type="synonym">Mytilus polymorpha</name>
    <dbReference type="NCBI Taxonomy" id="45954"/>
    <lineage>
        <taxon>Eukaryota</taxon>
        <taxon>Metazoa</taxon>
        <taxon>Spiralia</taxon>
        <taxon>Lophotrochozoa</taxon>
        <taxon>Mollusca</taxon>
        <taxon>Bivalvia</taxon>
        <taxon>Autobranchia</taxon>
        <taxon>Heteroconchia</taxon>
        <taxon>Euheterodonta</taxon>
        <taxon>Imparidentia</taxon>
        <taxon>Neoheterodontei</taxon>
        <taxon>Myida</taxon>
        <taxon>Dreissenoidea</taxon>
        <taxon>Dreissenidae</taxon>
        <taxon>Dreissena</taxon>
    </lineage>
</organism>
<keyword evidence="1" id="KW-1133">Transmembrane helix</keyword>
<dbReference type="EMBL" id="JAIWYP010000001">
    <property type="protein sequence ID" value="KAH3878270.1"/>
    <property type="molecule type" value="Genomic_DNA"/>
</dbReference>
<proteinExistence type="predicted"/>
<keyword evidence="1" id="KW-0812">Transmembrane</keyword>
<evidence type="ECO:0000313" key="4">
    <source>
        <dbReference type="Proteomes" id="UP000828390"/>
    </source>
</evidence>
<dbReference type="EMBL" id="JAIWYP010000006">
    <property type="protein sequence ID" value="KAH3806259.1"/>
    <property type="molecule type" value="Genomic_DNA"/>
</dbReference>
<accession>A0A9D4FVV1</accession>
<sequence>MTNRALLASLSILALENQVIEEKSELNAVILLLSKPRKSDRTCYVLLLFSPVFSMYCALYPSVVRDARTNISLQDFIDDDG</sequence>
<keyword evidence="4" id="KW-1185">Reference proteome</keyword>
<reference evidence="2" key="2">
    <citation type="submission" date="2020-11" db="EMBL/GenBank/DDBJ databases">
        <authorList>
            <person name="McCartney M.A."/>
            <person name="Auch B."/>
            <person name="Kono T."/>
            <person name="Mallez S."/>
            <person name="Becker A."/>
            <person name="Gohl D.M."/>
            <person name="Silverstein K.A.T."/>
            <person name="Koren S."/>
            <person name="Bechman K.B."/>
            <person name="Herman A."/>
            <person name="Abrahante J.E."/>
            <person name="Garbe J."/>
        </authorList>
    </citation>
    <scope>NUCLEOTIDE SEQUENCE</scope>
    <source>
        <strain evidence="2">Duluth1</strain>
        <tissue evidence="2">Whole animal</tissue>
    </source>
</reference>
<dbReference type="Proteomes" id="UP000828390">
    <property type="component" value="Unassembled WGS sequence"/>
</dbReference>
<feature type="transmembrane region" description="Helical" evidence="1">
    <location>
        <begin position="45"/>
        <end position="64"/>
    </location>
</feature>
<evidence type="ECO:0000313" key="3">
    <source>
        <dbReference type="EMBL" id="KAH3878270.1"/>
    </source>
</evidence>
<evidence type="ECO:0000256" key="1">
    <source>
        <dbReference type="SAM" id="Phobius"/>
    </source>
</evidence>
<evidence type="ECO:0000313" key="2">
    <source>
        <dbReference type="EMBL" id="KAH3806259.1"/>
    </source>
</evidence>